<keyword evidence="1" id="KW-0732">Signal</keyword>
<dbReference type="AlphaFoldDB" id="A0A1I0HH61"/>
<dbReference type="Pfam" id="PF14467">
    <property type="entry name" value="DUF4426"/>
    <property type="match status" value="1"/>
</dbReference>
<dbReference type="Proteomes" id="UP000199308">
    <property type="component" value="Unassembled WGS sequence"/>
</dbReference>
<dbReference type="EMBL" id="FOHK01000016">
    <property type="protein sequence ID" value="SET83151.1"/>
    <property type="molecule type" value="Genomic_DNA"/>
</dbReference>
<evidence type="ECO:0000313" key="4">
    <source>
        <dbReference type="Proteomes" id="UP000199308"/>
    </source>
</evidence>
<evidence type="ECO:0000313" key="3">
    <source>
        <dbReference type="EMBL" id="SET83151.1"/>
    </source>
</evidence>
<feature type="domain" description="DUF4426" evidence="2">
    <location>
        <begin position="29"/>
        <end position="147"/>
    </location>
</feature>
<proteinExistence type="predicted"/>
<reference evidence="3 4" key="1">
    <citation type="submission" date="2016-10" db="EMBL/GenBank/DDBJ databases">
        <authorList>
            <person name="de Groot N.N."/>
        </authorList>
    </citation>
    <scope>NUCLEOTIDE SEQUENCE [LARGE SCALE GENOMIC DNA]</scope>
    <source>
        <strain evidence="3 4">DSM 19706</strain>
    </source>
</reference>
<name>A0A1I0HH61_THASX</name>
<accession>A0A1I0HH61</accession>
<feature type="signal peptide" evidence="1">
    <location>
        <begin position="1"/>
        <end position="25"/>
    </location>
</feature>
<feature type="chain" id="PRO_5011503529" description="DUF4426 domain-containing protein" evidence="1">
    <location>
        <begin position="26"/>
        <end position="147"/>
    </location>
</feature>
<dbReference type="STRING" id="349064.SAMN05660429_02809"/>
<keyword evidence="4" id="KW-1185">Reference proteome</keyword>
<sequence>MKNRFKHYLMTAFLLIAPLMSPAQAENMKKMGSMNVHYIAINSTFLTPAIATAYDIQRSRYNGLVNISVLDNSKENFPAKHVSITGKAKNLAGQLISLEFVEVTEGDAIYYLAQVNYSDEETISFDLTITDGVETHKLQFKQKFYVD</sequence>
<dbReference type="Gene3D" id="2.60.40.3340">
    <property type="entry name" value="Domain of unknown function DUF4426"/>
    <property type="match status" value="1"/>
</dbReference>
<protein>
    <recommendedName>
        <fullName evidence="2">DUF4426 domain-containing protein</fullName>
    </recommendedName>
</protein>
<evidence type="ECO:0000259" key="2">
    <source>
        <dbReference type="Pfam" id="PF14467"/>
    </source>
</evidence>
<evidence type="ECO:0000256" key="1">
    <source>
        <dbReference type="SAM" id="SignalP"/>
    </source>
</evidence>
<dbReference type="InterPro" id="IPR025218">
    <property type="entry name" value="DUF4426"/>
</dbReference>
<dbReference type="RefSeq" id="WP_407705066.1">
    <property type="nucleotide sequence ID" value="NZ_AP027363.1"/>
</dbReference>
<gene>
    <name evidence="3" type="ORF">SAMN05660429_02809</name>
</gene>
<organism evidence="3 4">
    <name type="scientific">Thalassotalea agarivorans</name>
    <name type="common">Thalassomonas agarivorans</name>
    <dbReference type="NCBI Taxonomy" id="349064"/>
    <lineage>
        <taxon>Bacteria</taxon>
        <taxon>Pseudomonadati</taxon>
        <taxon>Pseudomonadota</taxon>
        <taxon>Gammaproteobacteria</taxon>
        <taxon>Alteromonadales</taxon>
        <taxon>Colwelliaceae</taxon>
        <taxon>Thalassotalea</taxon>
    </lineage>
</organism>